<evidence type="ECO:0000313" key="3">
    <source>
        <dbReference type="Proteomes" id="UP000663828"/>
    </source>
</evidence>
<feature type="transmembrane region" description="Helical" evidence="1">
    <location>
        <begin position="144"/>
        <end position="167"/>
    </location>
</feature>
<feature type="transmembrane region" description="Helical" evidence="1">
    <location>
        <begin position="47"/>
        <end position="65"/>
    </location>
</feature>
<keyword evidence="1" id="KW-0472">Membrane</keyword>
<dbReference type="AlphaFoldDB" id="A0A814X3U2"/>
<feature type="transmembrane region" description="Helical" evidence="1">
    <location>
        <begin position="17"/>
        <end position="35"/>
    </location>
</feature>
<proteinExistence type="predicted"/>
<dbReference type="EMBL" id="CAJNOR010001859">
    <property type="protein sequence ID" value="CAF1210929.1"/>
    <property type="molecule type" value="Genomic_DNA"/>
</dbReference>
<protein>
    <submittedName>
        <fullName evidence="2">Uncharacterized protein</fullName>
    </submittedName>
</protein>
<feature type="transmembrane region" description="Helical" evidence="1">
    <location>
        <begin position="179"/>
        <end position="202"/>
    </location>
</feature>
<reference evidence="2" key="1">
    <citation type="submission" date="2021-02" db="EMBL/GenBank/DDBJ databases">
        <authorList>
            <person name="Nowell W R."/>
        </authorList>
    </citation>
    <scope>NUCLEOTIDE SEQUENCE</scope>
</reference>
<feature type="transmembrane region" description="Helical" evidence="1">
    <location>
        <begin position="77"/>
        <end position="99"/>
    </location>
</feature>
<accession>A0A814X3U2</accession>
<feature type="transmembrane region" description="Helical" evidence="1">
    <location>
        <begin position="214"/>
        <end position="233"/>
    </location>
</feature>
<gene>
    <name evidence="2" type="ORF">XAT740_LOCUS24188</name>
</gene>
<evidence type="ECO:0000313" key="2">
    <source>
        <dbReference type="EMBL" id="CAF1210929.1"/>
    </source>
</evidence>
<dbReference type="Proteomes" id="UP000663828">
    <property type="component" value="Unassembled WGS sequence"/>
</dbReference>
<comment type="caution">
    <text evidence="2">The sequence shown here is derived from an EMBL/GenBank/DDBJ whole genome shotgun (WGS) entry which is preliminary data.</text>
</comment>
<keyword evidence="1" id="KW-0812">Transmembrane</keyword>
<feature type="transmembrane region" description="Helical" evidence="1">
    <location>
        <begin position="111"/>
        <end position="132"/>
    </location>
</feature>
<evidence type="ECO:0000256" key="1">
    <source>
        <dbReference type="SAM" id="Phobius"/>
    </source>
</evidence>
<organism evidence="2 3">
    <name type="scientific">Adineta ricciae</name>
    <name type="common">Rotifer</name>
    <dbReference type="NCBI Taxonomy" id="249248"/>
    <lineage>
        <taxon>Eukaryota</taxon>
        <taxon>Metazoa</taxon>
        <taxon>Spiralia</taxon>
        <taxon>Gnathifera</taxon>
        <taxon>Rotifera</taxon>
        <taxon>Eurotatoria</taxon>
        <taxon>Bdelloidea</taxon>
        <taxon>Adinetida</taxon>
        <taxon>Adinetidae</taxon>
        <taxon>Adineta</taxon>
    </lineage>
</organism>
<keyword evidence="3" id="KW-1185">Reference proteome</keyword>
<keyword evidence="1" id="KW-1133">Transmembrane helix</keyword>
<name>A0A814X3U2_ADIRI</name>
<sequence>MADFSNYPFPTYIPNRLIAGLFSSLLFLSFIFWCIQSIQTRCQPVRLVILLLVSHVAIFSELMIRATMNRTEIQSKIIYIIMTALYTIGQRSIIVANFTCILQHPTAKFRCCFRIISACILFSDIFMIPAGLLAVQSNKIHLSFIFRQVSTSMICLILLVFYIVWFWTKTIYSMSFELIVLLIISSLNCLIIAFFLLIMSIPKYYILINDDEEWFYFFQLLPIALSLIAWSMLHPKRSLFDTADQSDEITVSYSF</sequence>